<evidence type="ECO:0000313" key="1">
    <source>
        <dbReference type="EMBL" id="CAG6713193.1"/>
    </source>
</evidence>
<reference evidence="1" key="1">
    <citation type="submission" date="2021-05" db="EMBL/GenBank/DDBJ databases">
        <authorList>
            <person name="Alioto T."/>
            <person name="Alioto T."/>
            <person name="Gomez Garrido J."/>
        </authorList>
    </citation>
    <scope>NUCLEOTIDE SEQUENCE</scope>
</reference>
<name>A0A8D8XZ69_9HEMI</name>
<protein>
    <submittedName>
        <fullName evidence="1">Uncharacterized protein</fullName>
    </submittedName>
</protein>
<dbReference type="AlphaFoldDB" id="A0A8D8XZ69"/>
<proteinExistence type="predicted"/>
<sequence>MYDDMDSSTKYVTFRKTDDRIRKHKSALKLKNEHAPQKKIIGINLPFTKIKSSRFSTRHLEKKNPENEILSFLFYPGTFCRTSFTRYSFSECPKSLSSIDLFALSSKCNMLAVYFILF</sequence>
<organism evidence="1">
    <name type="scientific">Cacopsylla melanoneura</name>
    <dbReference type="NCBI Taxonomy" id="428564"/>
    <lineage>
        <taxon>Eukaryota</taxon>
        <taxon>Metazoa</taxon>
        <taxon>Ecdysozoa</taxon>
        <taxon>Arthropoda</taxon>
        <taxon>Hexapoda</taxon>
        <taxon>Insecta</taxon>
        <taxon>Pterygota</taxon>
        <taxon>Neoptera</taxon>
        <taxon>Paraneoptera</taxon>
        <taxon>Hemiptera</taxon>
        <taxon>Sternorrhyncha</taxon>
        <taxon>Psylloidea</taxon>
        <taxon>Psyllidae</taxon>
        <taxon>Psyllinae</taxon>
        <taxon>Cacopsylla</taxon>
    </lineage>
</organism>
<dbReference type="EMBL" id="HBUF01350298">
    <property type="protein sequence ID" value="CAG6713193.1"/>
    <property type="molecule type" value="Transcribed_RNA"/>
</dbReference>
<accession>A0A8D8XZ69</accession>